<evidence type="ECO:0000259" key="1">
    <source>
        <dbReference type="Pfam" id="PF01206"/>
    </source>
</evidence>
<gene>
    <name evidence="2" type="ORF">DFR85_06190</name>
</gene>
<reference evidence="2 3" key="1">
    <citation type="submission" date="2018-05" db="EMBL/GenBank/DDBJ databases">
        <title>Complete Genome Sequences of Extremely Thermoacidophilic, Metal-Mobilizing Type-Strain Members of the Archaeal Family Sulfolobaceae: Acidianus brierleyi DSM-1651T, Acidianus sulfidivorans DSM-18786T, Metallosphaera hakonensis DSM-7519T, and Metallosphaera prunae DSM-10039T.</title>
        <authorList>
            <person name="Counts J.A."/>
            <person name="Kelly R.M."/>
        </authorList>
    </citation>
    <scope>NUCLEOTIDE SEQUENCE [LARGE SCALE GENOMIC DNA]</scope>
    <source>
        <strain evidence="2 3">DSM 1651</strain>
    </source>
</reference>
<dbReference type="GeneID" id="36831728"/>
<sequence>MTQLKIYKTIDLTGNTCSGPLGELSGVMDEVKEGEAVEAIISPENLEVVKSFCSLRDWKIVEEKNNGKNYILLITLAK</sequence>
<keyword evidence="3" id="KW-1185">Reference proteome</keyword>
<dbReference type="AlphaFoldDB" id="A0A2U9IDZ0"/>
<name>A0A2U9IDZ0_9CREN</name>
<dbReference type="Pfam" id="PF01206">
    <property type="entry name" value="TusA"/>
    <property type="match status" value="1"/>
</dbReference>
<dbReference type="OrthoDB" id="43656at2157"/>
<accession>A0A2U9IDZ0</accession>
<dbReference type="EMBL" id="CP029289">
    <property type="protein sequence ID" value="AWR94242.1"/>
    <property type="molecule type" value="Genomic_DNA"/>
</dbReference>
<dbReference type="InterPro" id="IPR001455">
    <property type="entry name" value="TusA-like"/>
</dbReference>
<evidence type="ECO:0000313" key="3">
    <source>
        <dbReference type="Proteomes" id="UP000248044"/>
    </source>
</evidence>
<dbReference type="Gene3D" id="3.30.110.40">
    <property type="entry name" value="TusA-like domain"/>
    <property type="match status" value="1"/>
</dbReference>
<dbReference type="InterPro" id="IPR036868">
    <property type="entry name" value="TusA-like_sf"/>
</dbReference>
<proteinExistence type="predicted"/>
<dbReference type="Proteomes" id="UP000248044">
    <property type="component" value="Chromosome"/>
</dbReference>
<feature type="domain" description="UPF0033" evidence="1">
    <location>
        <begin position="8"/>
        <end position="75"/>
    </location>
</feature>
<protein>
    <submittedName>
        <fullName evidence="2">Response regulator SirA</fullName>
    </submittedName>
</protein>
<dbReference type="KEGG" id="abri:DFR85_06190"/>
<dbReference type="SUPFAM" id="SSF64307">
    <property type="entry name" value="SirA-like"/>
    <property type="match status" value="1"/>
</dbReference>
<evidence type="ECO:0000313" key="2">
    <source>
        <dbReference type="EMBL" id="AWR94242.1"/>
    </source>
</evidence>
<dbReference type="RefSeq" id="WP_110270123.1">
    <property type="nucleotide sequence ID" value="NZ_CP029289.2"/>
</dbReference>
<organism evidence="2 3">
    <name type="scientific">Acidianus brierleyi</name>
    <dbReference type="NCBI Taxonomy" id="41673"/>
    <lineage>
        <taxon>Archaea</taxon>
        <taxon>Thermoproteota</taxon>
        <taxon>Thermoprotei</taxon>
        <taxon>Sulfolobales</taxon>
        <taxon>Sulfolobaceae</taxon>
        <taxon>Acidianus</taxon>
    </lineage>
</organism>